<protein>
    <recommendedName>
        <fullName evidence="5 6">Octanoyltransferase</fullName>
        <ecNumber evidence="5 6">2.3.1.181</ecNumber>
    </recommendedName>
    <alternativeName>
        <fullName evidence="5">Lipoate-protein ligase B</fullName>
    </alternativeName>
    <alternativeName>
        <fullName evidence="5">Lipoyl/octanoyl transferase</fullName>
    </alternativeName>
    <alternativeName>
        <fullName evidence="5">Octanoyl-[acyl-carrier-protein]-protein N-octanoyltransferase</fullName>
    </alternativeName>
</protein>
<gene>
    <name evidence="5 8" type="primary">lipB</name>
    <name evidence="8" type="ORF">GCM10022236_19710</name>
</gene>
<name>A0ABP6ZSB9_9ACTN</name>
<dbReference type="RefSeq" id="WP_344803910.1">
    <property type="nucleotide sequence ID" value="NZ_BAABAB010000014.1"/>
</dbReference>
<dbReference type="GO" id="GO:0016740">
    <property type="term" value="F:transferase activity"/>
    <property type="evidence" value="ECO:0007669"/>
    <property type="project" value="UniProtKB-KW"/>
</dbReference>
<feature type="domain" description="BPL/LPL catalytic" evidence="7">
    <location>
        <begin position="34"/>
        <end position="220"/>
    </location>
</feature>
<dbReference type="PANTHER" id="PTHR10993:SF7">
    <property type="entry name" value="LIPOYLTRANSFERASE 2, MITOCHONDRIAL-RELATED"/>
    <property type="match status" value="1"/>
</dbReference>
<organism evidence="8 9">
    <name type="scientific">Microlunatus ginsengisoli</name>
    <dbReference type="NCBI Taxonomy" id="363863"/>
    <lineage>
        <taxon>Bacteria</taxon>
        <taxon>Bacillati</taxon>
        <taxon>Actinomycetota</taxon>
        <taxon>Actinomycetes</taxon>
        <taxon>Propionibacteriales</taxon>
        <taxon>Propionibacteriaceae</taxon>
        <taxon>Microlunatus</taxon>
    </lineage>
</organism>
<dbReference type="EMBL" id="BAABAB010000014">
    <property type="protein sequence ID" value="GAA3617557.1"/>
    <property type="molecule type" value="Genomic_DNA"/>
</dbReference>
<dbReference type="InterPro" id="IPR000544">
    <property type="entry name" value="Octanoyltransferase"/>
</dbReference>
<feature type="active site" description="Acyl-thioester intermediate" evidence="5">
    <location>
        <position position="181"/>
    </location>
</feature>
<keyword evidence="2 5" id="KW-0808">Transferase</keyword>
<dbReference type="PROSITE" id="PS01313">
    <property type="entry name" value="LIPB"/>
    <property type="match status" value="1"/>
</dbReference>
<dbReference type="NCBIfam" id="TIGR00214">
    <property type="entry name" value="lipB"/>
    <property type="match status" value="1"/>
</dbReference>
<accession>A0ABP6ZSB9</accession>
<sequence>MALSYLDLHPGDELVDYRAAWDLQREIHAAVAAGSRPATVILLEHASVYTAGKRTEPHERPLDGTPVIDVDRGGKITWHGPGQLVGYPIVKLPESVGVVDYVRRLEEALIRAFAAYGLETGRVPGRSGVWLAPRPSTGSQPDRPERKIAAIGVRVASGTTMHGFAANISPDLDWFGKIIPCGISDAGVTSLAAEIGEAPTLAQFAEALKPQLEEMLAFGPYEKSPDLPERPAQPLVSYGLTVGAPA</sequence>
<evidence type="ECO:0000313" key="8">
    <source>
        <dbReference type="EMBL" id="GAA3617557.1"/>
    </source>
</evidence>
<feature type="binding site" evidence="5">
    <location>
        <begin position="72"/>
        <end position="79"/>
    </location>
    <ligand>
        <name>substrate</name>
    </ligand>
</feature>
<evidence type="ECO:0000256" key="2">
    <source>
        <dbReference type="ARBA" id="ARBA00022679"/>
    </source>
</evidence>
<comment type="caution">
    <text evidence="8">The sequence shown here is derived from an EMBL/GenBank/DDBJ whole genome shotgun (WGS) entry which is preliminary data.</text>
</comment>
<evidence type="ECO:0000313" key="9">
    <source>
        <dbReference type="Proteomes" id="UP001501490"/>
    </source>
</evidence>
<evidence type="ECO:0000256" key="1">
    <source>
        <dbReference type="ARBA" id="ARBA00004821"/>
    </source>
</evidence>
<evidence type="ECO:0000256" key="4">
    <source>
        <dbReference type="ARBA" id="ARBA00024732"/>
    </source>
</evidence>
<dbReference type="Gene3D" id="3.30.930.10">
    <property type="entry name" value="Bira Bifunctional Protein, Domain 2"/>
    <property type="match status" value="1"/>
</dbReference>
<evidence type="ECO:0000256" key="5">
    <source>
        <dbReference type="HAMAP-Rule" id="MF_00013"/>
    </source>
</evidence>
<dbReference type="CDD" id="cd16444">
    <property type="entry name" value="LipB"/>
    <property type="match status" value="1"/>
</dbReference>
<dbReference type="PIRSF" id="PIRSF016262">
    <property type="entry name" value="LPLase"/>
    <property type="match status" value="1"/>
</dbReference>
<dbReference type="InterPro" id="IPR045864">
    <property type="entry name" value="aa-tRNA-synth_II/BPL/LPL"/>
</dbReference>
<dbReference type="NCBIfam" id="NF010925">
    <property type="entry name" value="PRK14345.1"/>
    <property type="match status" value="1"/>
</dbReference>
<comment type="pathway">
    <text evidence="1 5 6">Protein modification; protein lipoylation via endogenous pathway; protein N(6)-(lipoyl)lysine from octanoyl-[acyl-carrier-protein]: step 1/2.</text>
</comment>
<feature type="site" description="Lowers pKa of active site Cys" evidence="5">
    <location>
        <position position="147"/>
    </location>
</feature>
<evidence type="ECO:0000259" key="7">
    <source>
        <dbReference type="PROSITE" id="PS51733"/>
    </source>
</evidence>
<evidence type="ECO:0000256" key="3">
    <source>
        <dbReference type="ARBA" id="ARBA00023315"/>
    </source>
</evidence>
<keyword evidence="9" id="KW-1185">Reference proteome</keyword>
<dbReference type="HAMAP" id="MF_00013">
    <property type="entry name" value="LipB"/>
    <property type="match status" value="1"/>
</dbReference>
<comment type="miscellaneous">
    <text evidence="5">In the reaction, the free carboxyl group of octanoic acid is attached via an amide linkage to the epsilon-amino group of a specific lysine residue of lipoyl domains of lipoate-dependent enzymes.</text>
</comment>
<dbReference type="Pfam" id="PF21948">
    <property type="entry name" value="LplA-B_cat"/>
    <property type="match status" value="1"/>
</dbReference>
<comment type="function">
    <text evidence="4 5 6">Catalyzes the transfer of endogenously produced octanoic acid from octanoyl-acyl-carrier-protein onto the lipoyl domains of lipoate-dependent enzymes. Lipoyl-ACP can also act as a substrate although octanoyl-ACP is likely to be the physiological substrate.</text>
</comment>
<keyword evidence="5" id="KW-0963">Cytoplasm</keyword>
<dbReference type="InterPro" id="IPR020605">
    <property type="entry name" value="Octanoyltransferase_CS"/>
</dbReference>
<dbReference type="PANTHER" id="PTHR10993">
    <property type="entry name" value="OCTANOYLTRANSFERASE"/>
    <property type="match status" value="1"/>
</dbReference>
<dbReference type="InterPro" id="IPR004143">
    <property type="entry name" value="BPL_LPL_catalytic"/>
</dbReference>
<comment type="catalytic activity">
    <reaction evidence="5 6">
        <text>octanoyl-[ACP] + L-lysyl-[protein] = N(6)-octanoyl-L-lysyl-[protein] + holo-[ACP] + H(+)</text>
        <dbReference type="Rhea" id="RHEA:17665"/>
        <dbReference type="Rhea" id="RHEA-COMP:9636"/>
        <dbReference type="Rhea" id="RHEA-COMP:9685"/>
        <dbReference type="Rhea" id="RHEA-COMP:9752"/>
        <dbReference type="Rhea" id="RHEA-COMP:9928"/>
        <dbReference type="ChEBI" id="CHEBI:15378"/>
        <dbReference type="ChEBI" id="CHEBI:29969"/>
        <dbReference type="ChEBI" id="CHEBI:64479"/>
        <dbReference type="ChEBI" id="CHEBI:78463"/>
        <dbReference type="ChEBI" id="CHEBI:78809"/>
        <dbReference type="EC" id="2.3.1.181"/>
    </reaction>
</comment>
<proteinExistence type="inferred from homology"/>
<dbReference type="Proteomes" id="UP001501490">
    <property type="component" value="Unassembled WGS sequence"/>
</dbReference>
<dbReference type="PROSITE" id="PS51733">
    <property type="entry name" value="BPL_LPL_CATALYTIC"/>
    <property type="match status" value="1"/>
</dbReference>
<reference evidence="9" key="1">
    <citation type="journal article" date="2019" name="Int. J. Syst. Evol. Microbiol.">
        <title>The Global Catalogue of Microorganisms (GCM) 10K type strain sequencing project: providing services to taxonomists for standard genome sequencing and annotation.</title>
        <authorList>
            <consortium name="The Broad Institute Genomics Platform"/>
            <consortium name="The Broad Institute Genome Sequencing Center for Infectious Disease"/>
            <person name="Wu L."/>
            <person name="Ma J."/>
        </authorList>
    </citation>
    <scope>NUCLEOTIDE SEQUENCE [LARGE SCALE GENOMIC DNA]</scope>
    <source>
        <strain evidence="9">JCM 16929</strain>
    </source>
</reference>
<feature type="binding site" evidence="5">
    <location>
        <begin position="163"/>
        <end position="165"/>
    </location>
    <ligand>
        <name>substrate</name>
    </ligand>
</feature>
<keyword evidence="3 5" id="KW-0012">Acyltransferase</keyword>
<evidence type="ECO:0000256" key="6">
    <source>
        <dbReference type="PIRNR" id="PIRNR016262"/>
    </source>
</evidence>
<comment type="similarity">
    <text evidence="5 6">Belongs to the LipB family.</text>
</comment>
<dbReference type="EC" id="2.3.1.181" evidence="5 6"/>
<dbReference type="SUPFAM" id="SSF55681">
    <property type="entry name" value="Class II aaRS and biotin synthetases"/>
    <property type="match status" value="1"/>
</dbReference>
<feature type="binding site" evidence="5">
    <location>
        <begin position="150"/>
        <end position="152"/>
    </location>
    <ligand>
        <name>substrate</name>
    </ligand>
</feature>
<comment type="subcellular location">
    <subcellularLocation>
        <location evidence="5">Cytoplasm</location>
    </subcellularLocation>
</comment>